<name>A0A7J6TSJ0_PEROL</name>
<feature type="region of interest" description="Disordered" evidence="1">
    <location>
        <begin position="362"/>
        <end position="406"/>
    </location>
</feature>
<feature type="transmembrane region" description="Helical" evidence="2">
    <location>
        <begin position="177"/>
        <end position="195"/>
    </location>
</feature>
<evidence type="ECO:0000313" key="3">
    <source>
        <dbReference type="EMBL" id="KAF4748334.1"/>
    </source>
</evidence>
<sequence length="756" mass="83918">MNFNDPAISAEQGTGLSSTQVASRTRSGLAAGRRSASSVKRSSLLHLKAFTATGMNESPCPFAASDSRNNWEKMTAALIIARERLIGFPEFSSELTEFLQRDMVPRIQLCRTAIIVCIAPLASLIVFIVPISGPIDVSAWQWLPVLFIISSQCSFMLAPWTNSLFSDVWGDRRVSKYFKIGLMAGVWQLFWLGVVPAFSPYWPLPCMPVCSGLPASAVVGMIYYNLPQDGPSLGPRSRFAMVPITLCSAISIFGLAYPVLYFLALKQNRFLRFWICLAFFVLRVVFEKFAKHYARLYCVDCYPMIVLLAMYAYEFFISSVITGVTEVWLAMLLISLDLLENLYYIYCIYKAAYPVPSRNGISPAPPDSRKSNPQGEVGCNRDQRGCAESAPRSNTNAERPASGFRKMTEVSENYETARKEPENAQLPVLDSDFHLNGSDKRSSALTCGINGAAPNARLANSMGCLGQFDADEHHKSRSGRCSALAATERARDERSDFSPAMPLSHESPAVTAELAITATNQGGKQRIRDDLSLSDGGIARRRSSMSTLSSFTSMLGTNSVPERPVSSSSDEFPFPHRRSGSPANIAESSIKANNEQIAMKDGSFNSSFSILAVAICKEVVEVVAPVHYLICSLVLRTFNPKLHDTFWDMTDEEFWQGIWRLLIEIVAEASLFIILIIAMKRWFNESVTSIGLRLGYHFSWPFAALQVSLMTYYIAIQYSNSGMSFSFDFKWIGYKNTTWHGGNCYTTGNETIEEVC</sequence>
<evidence type="ECO:0000256" key="1">
    <source>
        <dbReference type="SAM" id="MobiDB-lite"/>
    </source>
</evidence>
<dbReference type="EMBL" id="JABANO010008566">
    <property type="protein sequence ID" value="KAF4748334.1"/>
    <property type="molecule type" value="Genomic_DNA"/>
</dbReference>
<comment type="caution">
    <text evidence="3">The sequence shown here is derived from an EMBL/GenBank/DDBJ whole genome shotgun (WGS) entry which is preliminary data.</text>
</comment>
<dbReference type="Proteomes" id="UP000553632">
    <property type="component" value="Unassembled WGS sequence"/>
</dbReference>
<proteinExistence type="predicted"/>
<feature type="transmembrane region" description="Helical" evidence="2">
    <location>
        <begin position="658"/>
        <end position="678"/>
    </location>
</feature>
<dbReference type="AlphaFoldDB" id="A0A7J6TSJ0"/>
<feature type="transmembrane region" description="Helical" evidence="2">
    <location>
        <begin position="270"/>
        <end position="286"/>
    </location>
</feature>
<keyword evidence="4" id="KW-1185">Reference proteome</keyword>
<feature type="transmembrane region" description="Helical" evidence="2">
    <location>
        <begin position="143"/>
        <end position="165"/>
    </location>
</feature>
<feature type="transmembrane region" description="Helical" evidence="2">
    <location>
        <begin position="298"/>
        <end position="321"/>
    </location>
</feature>
<feature type="compositionally biased region" description="Polar residues" evidence="1">
    <location>
        <begin position="11"/>
        <end position="21"/>
    </location>
</feature>
<reference evidence="3 4" key="1">
    <citation type="submission" date="2020-04" db="EMBL/GenBank/DDBJ databases">
        <title>Perkinsus olseni comparative genomics.</title>
        <authorList>
            <person name="Bogema D.R."/>
        </authorList>
    </citation>
    <scope>NUCLEOTIDE SEQUENCE [LARGE SCALE GENOMIC DNA]</scope>
    <source>
        <strain evidence="3 4">ATCC PRA-207</strain>
    </source>
</reference>
<keyword evidence="2" id="KW-1133">Transmembrane helix</keyword>
<protein>
    <submittedName>
        <fullName evidence="3">Uncharacterized protein</fullName>
    </submittedName>
</protein>
<feature type="transmembrane region" description="Helical" evidence="2">
    <location>
        <begin position="698"/>
        <end position="716"/>
    </location>
</feature>
<accession>A0A7J6TSJ0</accession>
<evidence type="ECO:0000313" key="4">
    <source>
        <dbReference type="Proteomes" id="UP000553632"/>
    </source>
</evidence>
<evidence type="ECO:0000256" key="2">
    <source>
        <dbReference type="SAM" id="Phobius"/>
    </source>
</evidence>
<keyword evidence="2" id="KW-0472">Membrane</keyword>
<feature type="region of interest" description="Disordered" evidence="1">
    <location>
        <begin position="1"/>
        <end position="22"/>
    </location>
</feature>
<feature type="compositionally biased region" description="Polar residues" evidence="1">
    <location>
        <begin position="559"/>
        <end position="570"/>
    </location>
</feature>
<feature type="transmembrane region" description="Helical" evidence="2">
    <location>
        <begin position="109"/>
        <end position="131"/>
    </location>
</feature>
<feature type="region of interest" description="Disordered" evidence="1">
    <location>
        <begin position="559"/>
        <end position="583"/>
    </location>
</feature>
<organism evidence="3 4">
    <name type="scientific">Perkinsus olseni</name>
    <name type="common">Perkinsus atlanticus</name>
    <dbReference type="NCBI Taxonomy" id="32597"/>
    <lineage>
        <taxon>Eukaryota</taxon>
        <taxon>Sar</taxon>
        <taxon>Alveolata</taxon>
        <taxon>Perkinsozoa</taxon>
        <taxon>Perkinsea</taxon>
        <taxon>Perkinsida</taxon>
        <taxon>Perkinsidae</taxon>
        <taxon>Perkinsus</taxon>
    </lineage>
</organism>
<feature type="transmembrane region" description="Helical" evidence="2">
    <location>
        <begin position="238"/>
        <end position="264"/>
    </location>
</feature>
<dbReference type="OMA" id="LMAGVWQ"/>
<gene>
    <name evidence="3" type="ORF">FOZ63_019268</name>
</gene>
<keyword evidence="2" id="KW-0812">Transmembrane</keyword>